<dbReference type="RefSeq" id="WP_240591853.1">
    <property type="nucleotide sequence ID" value="NZ_JAKUDL010000005.1"/>
</dbReference>
<dbReference type="InterPro" id="IPR011006">
    <property type="entry name" value="CheY-like_superfamily"/>
</dbReference>
<evidence type="ECO:0000259" key="3">
    <source>
        <dbReference type="PROSITE" id="PS50883"/>
    </source>
</evidence>
<feature type="modified residue" description="4-aspartylphosphate" evidence="1">
    <location>
        <position position="58"/>
    </location>
</feature>
<sequence length="410" mass="46119">MFADKHIVVIDDSEAILMVMKTMLSRLGFEHITAMTSAYKALDLIARGPDDIYMVLTDLRMPNIDGLGVLRRLGELGYSGAVAIISEMDKRIISLAADIARNHRLRLIGCISKPIQLDDITALVQKADELLAGNLPDHSALSLEQVHEAFEQGWIVPYYQPKVNFANMEVESVEALVRLKLPGEINAVRPFRFLPTVSAAGLMQELSARMLTLAAKDFDHIQELLGKQVKLGLNLSPEELKNTQLADTIEAIWQQTGHDNSELILELTEEETIQNNEQLECLNRLRLRGFGLSLDDFGTGFTNINQLRNLPYTEVKIDRSLIINIHRDSFCQAIVTGLSDIAEQLNITLIAEGIEQISELKFLMETYPRLVLQGYLISMPRPLETLGAWYKSWQRQFGGNKVVPIRHFKG</sequence>
<dbReference type="SMART" id="SM00052">
    <property type="entry name" value="EAL"/>
    <property type="match status" value="1"/>
</dbReference>
<dbReference type="Proteomes" id="UP001297581">
    <property type="component" value="Unassembled WGS sequence"/>
</dbReference>
<keyword evidence="5" id="KW-1185">Reference proteome</keyword>
<comment type="caution">
    <text evidence="4">The sequence shown here is derived from an EMBL/GenBank/DDBJ whole genome shotgun (WGS) entry which is preliminary data.</text>
</comment>
<gene>
    <name evidence="4" type="ORF">MJ923_15465</name>
</gene>
<dbReference type="Pfam" id="PF00563">
    <property type="entry name" value="EAL"/>
    <property type="match status" value="1"/>
</dbReference>
<keyword evidence="1" id="KW-0597">Phosphoprotein</keyword>
<dbReference type="PANTHER" id="PTHR33121">
    <property type="entry name" value="CYCLIC DI-GMP PHOSPHODIESTERASE PDEF"/>
    <property type="match status" value="1"/>
</dbReference>
<dbReference type="SUPFAM" id="SSF141868">
    <property type="entry name" value="EAL domain-like"/>
    <property type="match status" value="1"/>
</dbReference>
<dbReference type="GO" id="GO:0071111">
    <property type="term" value="F:cyclic-guanylate-specific phosphodiesterase activity"/>
    <property type="evidence" value="ECO:0007669"/>
    <property type="project" value="InterPro"/>
</dbReference>
<dbReference type="PROSITE" id="PS50883">
    <property type="entry name" value="EAL"/>
    <property type="match status" value="1"/>
</dbReference>
<reference evidence="4 5" key="1">
    <citation type="submission" date="2022-02" db="EMBL/GenBank/DDBJ databases">
        <title>The genome sequence of Shewanella sp. 3B26.</title>
        <authorList>
            <person name="Du J."/>
        </authorList>
    </citation>
    <scope>NUCLEOTIDE SEQUENCE [LARGE SCALE GENOMIC DNA]</scope>
    <source>
        <strain evidence="4 5">3B26</strain>
    </source>
</reference>
<evidence type="ECO:0000259" key="2">
    <source>
        <dbReference type="PROSITE" id="PS50110"/>
    </source>
</evidence>
<dbReference type="InterPro" id="IPR001633">
    <property type="entry name" value="EAL_dom"/>
</dbReference>
<evidence type="ECO:0000313" key="4">
    <source>
        <dbReference type="EMBL" id="MCH4295702.1"/>
    </source>
</evidence>
<dbReference type="GO" id="GO:0000160">
    <property type="term" value="P:phosphorelay signal transduction system"/>
    <property type="evidence" value="ECO:0007669"/>
    <property type="project" value="InterPro"/>
</dbReference>
<dbReference type="AlphaFoldDB" id="A0AAJ1F1L8"/>
<dbReference type="Gene3D" id="3.40.50.2300">
    <property type="match status" value="1"/>
</dbReference>
<organism evidence="4 5">
    <name type="scientific">Shewanella zhuhaiensis</name>
    <dbReference type="NCBI Taxonomy" id="2919576"/>
    <lineage>
        <taxon>Bacteria</taxon>
        <taxon>Pseudomonadati</taxon>
        <taxon>Pseudomonadota</taxon>
        <taxon>Gammaproteobacteria</taxon>
        <taxon>Alteromonadales</taxon>
        <taxon>Shewanellaceae</taxon>
        <taxon>Shewanella</taxon>
    </lineage>
</organism>
<feature type="domain" description="Response regulatory" evidence="2">
    <location>
        <begin position="6"/>
        <end position="128"/>
    </location>
</feature>
<dbReference type="InterPro" id="IPR050706">
    <property type="entry name" value="Cyclic-di-GMP_PDE-like"/>
</dbReference>
<dbReference type="PANTHER" id="PTHR33121:SF70">
    <property type="entry name" value="SIGNALING PROTEIN YKOW"/>
    <property type="match status" value="1"/>
</dbReference>
<dbReference type="Gene3D" id="3.20.20.450">
    <property type="entry name" value="EAL domain"/>
    <property type="match status" value="1"/>
</dbReference>
<accession>A0AAJ1F1L8</accession>
<dbReference type="Pfam" id="PF00072">
    <property type="entry name" value="Response_reg"/>
    <property type="match status" value="1"/>
</dbReference>
<name>A0AAJ1F1L8_9GAMM</name>
<protein>
    <submittedName>
        <fullName evidence="4">EAL domain-containing response regulator</fullName>
    </submittedName>
</protein>
<dbReference type="InterPro" id="IPR001789">
    <property type="entry name" value="Sig_transdc_resp-reg_receiver"/>
</dbReference>
<dbReference type="SMART" id="SM00448">
    <property type="entry name" value="REC"/>
    <property type="match status" value="1"/>
</dbReference>
<evidence type="ECO:0000256" key="1">
    <source>
        <dbReference type="PROSITE-ProRule" id="PRU00169"/>
    </source>
</evidence>
<dbReference type="CDD" id="cd01948">
    <property type="entry name" value="EAL"/>
    <property type="match status" value="1"/>
</dbReference>
<proteinExistence type="predicted"/>
<dbReference type="SUPFAM" id="SSF52172">
    <property type="entry name" value="CheY-like"/>
    <property type="match status" value="1"/>
</dbReference>
<dbReference type="InterPro" id="IPR035919">
    <property type="entry name" value="EAL_sf"/>
</dbReference>
<dbReference type="EMBL" id="JAKUDL010000005">
    <property type="protein sequence ID" value="MCH4295702.1"/>
    <property type="molecule type" value="Genomic_DNA"/>
</dbReference>
<evidence type="ECO:0000313" key="5">
    <source>
        <dbReference type="Proteomes" id="UP001297581"/>
    </source>
</evidence>
<dbReference type="PROSITE" id="PS50110">
    <property type="entry name" value="RESPONSE_REGULATORY"/>
    <property type="match status" value="1"/>
</dbReference>
<feature type="domain" description="EAL" evidence="3">
    <location>
        <begin position="139"/>
        <end position="394"/>
    </location>
</feature>